<dbReference type="Proteomes" id="UP000198984">
    <property type="component" value="Unassembled WGS sequence"/>
</dbReference>
<dbReference type="PANTHER" id="PTHR36503">
    <property type="entry name" value="BLR2520 PROTEIN"/>
    <property type="match status" value="1"/>
</dbReference>
<keyword evidence="3" id="KW-1185">Reference proteome</keyword>
<dbReference type="SUPFAM" id="SSF54593">
    <property type="entry name" value="Glyoxalase/Bleomycin resistance protein/Dihydroxybiphenyl dioxygenase"/>
    <property type="match status" value="1"/>
</dbReference>
<dbReference type="Gene3D" id="3.10.180.10">
    <property type="entry name" value="2,3-Dihydroxybiphenyl 1,2-Dioxygenase, domain 1"/>
    <property type="match status" value="1"/>
</dbReference>
<reference evidence="2 3" key="1">
    <citation type="submission" date="2016-10" db="EMBL/GenBank/DDBJ databases">
        <authorList>
            <person name="de Groot N.N."/>
        </authorList>
    </citation>
    <scope>NUCLEOTIDE SEQUENCE [LARGE SCALE GENOMIC DNA]</scope>
    <source>
        <strain evidence="2 3">DSM 21039</strain>
    </source>
</reference>
<dbReference type="STRING" id="573321.SAMN04488505_102783"/>
<dbReference type="InterPro" id="IPR037523">
    <property type="entry name" value="VOC_core"/>
</dbReference>
<accession>A0A1H7S0D3</accession>
<dbReference type="PROSITE" id="PS51819">
    <property type="entry name" value="VOC"/>
    <property type="match status" value="1"/>
</dbReference>
<evidence type="ECO:0000259" key="1">
    <source>
        <dbReference type="PROSITE" id="PS51819"/>
    </source>
</evidence>
<dbReference type="AlphaFoldDB" id="A0A1H7S0D3"/>
<dbReference type="Pfam" id="PF00903">
    <property type="entry name" value="Glyoxalase"/>
    <property type="match status" value="1"/>
</dbReference>
<dbReference type="RefSeq" id="WP_089910666.1">
    <property type="nucleotide sequence ID" value="NZ_FOBB01000002.1"/>
</dbReference>
<name>A0A1H7S0D3_9BACT</name>
<dbReference type="PANTHER" id="PTHR36503:SF1">
    <property type="entry name" value="BLR2520 PROTEIN"/>
    <property type="match status" value="1"/>
</dbReference>
<organism evidence="2 3">
    <name type="scientific">Chitinophaga rupis</name>
    <dbReference type="NCBI Taxonomy" id="573321"/>
    <lineage>
        <taxon>Bacteria</taxon>
        <taxon>Pseudomonadati</taxon>
        <taxon>Bacteroidota</taxon>
        <taxon>Chitinophagia</taxon>
        <taxon>Chitinophagales</taxon>
        <taxon>Chitinophagaceae</taxon>
        <taxon>Chitinophaga</taxon>
    </lineage>
</organism>
<gene>
    <name evidence="2" type="ORF">SAMN04488505_102783</name>
</gene>
<sequence>MSLQQRLTFITLGVKDLQRVKDFYITQFGWKTEHDSEGIAMFRLNGFILSLFSEDALAEDAGVPNDSGSFKGLTLGYNVGSIAEVDALFASLSAKGVTIVKAPEKAFWGGYRGYIADPENNLWEIAWNPYMELDAQGSVISHE</sequence>
<dbReference type="EMBL" id="FOBB01000002">
    <property type="protein sequence ID" value="SEL65925.1"/>
    <property type="molecule type" value="Genomic_DNA"/>
</dbReference>
<feature type="domain" description="VOC" evidence="1">
    <location>
        <begin position="6"/>
        <end position="128"/>
    </location>
</feature>
<dbReference type="OrthoDB" id="9798430at2"/>
<dbReference type="InterPro" id="IPR004360">
    <property type="entry name" value="Glyas_Fos-R_dOase_dom"/>
</dbReference>
<dbReference type="InterPro" id="IPR029068">
    <property type="entry name" value="Glyas_Bleomycin-R_OHBP_Dase"/>
</dbReference>
<evidence type="ECO:0000313" key="3">
    <source>
        <dbReference type="Proteomes" id="UP000198984"/>
    </source>
</evidence>
<proteinExistence type="predicted"/>
<protein>
    <recommendedName>
        <fullName evidence="1">VOC domain-containing protein</fullName>
    </recommendedName>
</protein>
<evidence type="ECO:0000313" key="2">
    <source>
        <dbReference type="EMBL" id="SEL65925.1"/>
    </source>
</evidence>